<evidence type="ECO:0000313" key="2">
    <source>
        <dbReference type="EMBL" id="SIO14675.1"/>
    </source>
</evidence>
<organism evidence="2 3">
    <name type="scientific">Chitinophaga niabensis</name>
    <dbReference type="NCBI Taxonomy" id="536979"/>
    <lineage>
        <taxon>Bacteria</taxon>
        <taxon>Pseudomonadati</taxon>
        <taxon>Bacteroidota</taxon>
        <taxon>Chitinophagia</taxon>
        <taxon>Chitinophagales</taxon>
        <taxon>Chitinophagaceae</taxon>
        <taxon>Chitinophaga</taxon>
    </lineage>
</organism>
<dbReference type="PANTHER" id="PTHR18964:SF149">
    <property type="entry name" value="BIFUNCTIONAL UDP-N-ACETYLGLUCOSAMINE 2-EPIMERASE_N-ACETYLMANNOSAMINE KINASE"/>
    <property type="match status" value="1"/>
</dbReference>
<dbReference type="Gene3D" id="3.30.420.40">
    <property type="match status" value="2"/>
</dbReference>
<proteinExistence type="inferred from homology"/>
<keyword evidence="2" id="KW-0808">Transferase</keyword>
<dbReference type="InterPro" id="IPR043129">
    <property type="entry name" value="ATPase_NBD"/>
</dbReference>
<dbReference type="GO" id="GO:0016301">
    <property type="term" value="F:kinase activity"/>
    <property type="evidence" value="ECO:0007669"/>
    <property type="project" value="UniProtKB-KW"/>
</dbReference>
<keyword evidence="3" id="KW-1185">Reference proteome</keyword>
<gene>
    <name evidence="2" type="ORF">SAMN04488055_3171</name>
</gene>
<dbReference type="InterPro" id="IPR000600">
    <property type="entry name" value="ROK"/>
</dbReference>
<comment type="similarity">
    <text evidence="1">Belongs to the ROK (NagC/XylR) family.</text>
</comment>
<dbReference type="SUPFAM" id="SSF53067">
    <property type="entry name" value="Actin-like ATPase domain"/>
    <property type="match status" value="1"/>
</dbReference>
<dbReference type="OrthoDB" id="9810372at2"/>
<name>A0A1N6H4P9_9BACT</name>
<dbReference type="RefSeq" id="WP_074240154.1">
    <property type="nucleotide sequence ID" value="NZ_FSRA01000001.1"/>
</dbReference>
<dbReference type="STRING" id="536979.SAMN04488055_3171"/>
<sequence length="304" mass="32215">MAVLAVDLGGTKLALAVFSDDGEMLHRTSYPLDKRAGKAVGALITDAVQQIPIQVNAIGIAVPGICRHQRGTVWAPNIPGWEDYPLLAEMKTIAGNTPVFIESDRSCYILGEIWQGNAQGCKDAIFLAVGTGIGAGILINGEVLQGSKGIAGAIGWMALDRPFQNTYTDCGCFESMASGEGIVKVALQLILKDPAYNGILRKDALSAQDVFAAYRKNDHIAVEVILQSISLWAMATANLVSLFNPEKIIFGGGVFGPAAEFLPVIAAEAARWAQPISMKQVRLEVSGLGTDAGLYGAAYRALHD</sequence>
<protein>
    <submittedName>
        <fullName evidence="2">Glucokinase</fullName>
    </submittedName>
</protein>
<keyword evidence="2" id="KW-0418">Kinase</keyword>
<dbReference type="AlphaFoldDB" id="A0A1N6H4P9"/>
<reference evidence="2 3" key="1">
    <citation type="submission" date="2016-11" db="EMBL/GenBank/DDBJ databases">
        <authorList>
            <person name="Jaros S."/>
            <person name="Januszkiewicz K."/>
            <person name="Wedrychowicz H."/>
        </authorList>
    </citation>
    <scope>NUCLEOTIDE SEQUENCE [LARGE SCALE GENOMIC DNA]</scope>
    <source>
        <strain evidence="2 3">DSM 24787</strain>
    </source>
</reference>
<evidence type="ECO:0000256" key="1">
    <source>
        <dbReference type="ARBA" id="ARBA00006479"/>
    </source>
</evidence>
<dbReference type="Proteomes" id="UP000185003">
    <property type="component" value="Unassembled WGS sequence"/>
</dbReference>
<dbReference type="PANTHER" id="PTHR18964">
    <property type="entry name" value="ROK (REPRESSOR, ORF, KINASE) FAMILY"/>
    <property type="match status" value="1"/>
</dbReference>
<dbReference type="Pfam" id="PF00480">
    <property type="entry name" value="ROK"/>
    <property type="match status" value="1"/>
</dbReference>
<evidence type="ECO:0000313" key="3">
    <source>
        <dbReference type="Proteomes" id="UP000185003"/>
    </source>
</evidence>
<dbReference type="EMBL" id="FSRA01000001">
    <property type="protein sequence ID" value="SIO14675.1"/>
    <property type="molecule type" value="Genomic_DNA"/>
</dbReference>
<accession>A0A1N6H4P9</accession>